<accession>A0A2T5V6L2</accession>
<gene>
    <name evidence="2" type="ORF">C8N35_107100</name>
</gene>
<protein>
    <submittedName>
        <fullName evidence="2">Endonuclease/exonuclease/phosphatase family metal-dependent hydrolase</fullName>
    </submittedName>
</protein>
<dbReference type="Gene3D" id="3.60.10.10">
    <property type="entry name" value="Endonuclease/exonuclease/phosphatase"/>
    <property type="match status" value="1"/>
</dbReference>
<dbReference type="Pfam" id="PF03372">
    <property type="entry name" value="Exo_endo_phos"/>
    <property type="match status" value="1"/>
</dbReference>
<dbReference type="GO" id="GO:0004519">
    <property type="term" value="F:endonuclease activity"/>
    <property type="evidence" value="ECO:0007669"/>
    <property type="project" value="UniProtKB-KW"/>
</dbReference>
<keyword evidence="3" id="KW-1185">Reference proteome</keyword>
<dbReference type="RefSeq" id="WP_245926833.1">
    <property type="nucleotide sequence ID" value="NZ_QAYG01000007.1"/>
</dbReference>
<dbReference type="GO" id="GO:0016020">
    <property type="term" value="C:membrane"/>
    <property type="evidence" value="ECO:0007669"/>
    <property type="project" value="GOC"/>
</dbReference>
<dbReference type="EMBL" id="QAYG01000007">
    <property type="protein sequence ID" value="PTW59387.1"/>
    <property type="molecule type" value="Genomic_DNA"/>
</dbReference>
<dbReference type="AlphaFoldDB" id="A0A2T5V6L2"/>
<dbReference type="InterPro" id="IPR051916">
    <property type="entry name" value="GPI-anchor_lipid_remodeler"/>
</dbReference>
<name>A0A2T5V6L2_9HYPH</name>
<dbReference type="PANTHER" id="PTHR14859">
    <property type="entry name" value="CALCOFLUOR WHITE HYPERSENSITIVE PROTEIN PRECURSOR"/>
    <property type="match status" value="1"/>
</dbReference>
<reference evidence="2 3" key="1">
    <citation type="submission" date="2018-04" db="EMBL/GenBank/DDBJ databases">
        <title>Genomic Encyclopedia of Archaeal and Bacterial Type Strains, Phase II (KMG-II): from individual species to whole genera.</title>
        <authorList>
            <person name="Goeker M."/>
        </authorList>
    </citation>
    <scope>NUCLEOTIDE SEQUENCE [LARGE SCALE GENOMIC DNA]</scope>
    <source>
        <strain evidence="2 3">DSM 23382</strain>
    </source>
</reference>
<keyword evidence="2" id="KW-0255">Endonuclease</keyword>
<dbReference type="GO" id="GO:0004527">
    <property type="term" value="F:exonuclease activity"/>
    <property type="evidence" value="ECO:0007669"/>
    <property type="project" value="UniProtKB-KW"/>
</dbReference>
<comment type="caution">
    <text evidence="2">The sequence shown here is derived from an EMBL/GenBank/DDBJ whole genome shotgun (WGS) entry which is preliminary data.</text>
</comment>
<keyword evidence="2" id="KW-0540">Nuclease</keyword>
<dbReference type="InterPro" id="IPR036691">
    <property type="entry name" value="Endo/exonu/phosph_ase_sf"/>
</dbReference>
<sequence>MSEPGDDRPVRLMTWNIHGGVGADGRFDLARVSDVIRRHDPDIVALQEVDTRGRDIDCLAPLKTLHEDSGHWREARTIEAPDGRFYGHAILSRWPMRESVLHDLSIARREPRSAIEAIIESPGGALHLISVHLGLKLAERRMQARKLAALAGNRRAATSVALGDFNDWFTVGAVRRAMRQVLPVRTMVKTFPARWPLLRLDRIYCRAPHNLLRVWSDEQARACSDHLPVIADIRLSAHSDIAPAT</sequence>
<dbReference type="SUPFAM" id="SSF56219">
    <property type="entry name" value="DNase I-like"/>
    <property type="match status" value="1"/>
</dbReference>
<evidence type="ECO:0000313" key="3">
    <source>
        <dbReference type="Proteomes" id="UP000244081"/>
    </source>
</evidence>
<dbReference type="Proteomes" id="UP000244081">
    <property type="component" value="Unassembled WGS sequence"/>
</dbReference>
<evidence type="ECO:0000313" key="2">
    <source>
        <dbReference type="EMBL" id="PTW59387.1"/>
    </source>
</evidence>
<keyword evidence="2" id="KW-0269">Exonuclease</keyword>
<evidence type="ECO:0000259" key="1">
    <source>
        <dbReference type="Pfam" id="PF03372"/>
    </source>
</evidence>
<dbReference type="PANTHER" id="PTHR14859:SF15">
    <property type="entry name" value="ENDONUCLEASE_EXONUCLEASE_PHOSPHATASE DOMAIN-CONTAINING PROTEIN"/>
    <property type="match status" value="1"/>
</dbReference>
<proteinExistence type="predicted"/>
<organism evidence="2 3">
    <name type="scientific">Breoghania corrubedonensis</name>
    <dbReference type="NCBI Taxonomy" id="665038"/>
    <lineage>
        <taxon>Bacteria</taxon>
        <taxon>Pseudomonadati</taxon>
        <taxon>Pseudomonadota</taxon>
        <taxon>Alphaproteobacteria</taxon>
        <taxon>Hyphomicrobiales</taxon>
        <taxon>Stappiaceae</taxon>
        <taxon>Breoghania</taxon>
    </lineage>
</organism>
<keyword evidence="2" id="KW-0378">Hydrolase</keyword>
<feature type="domain" description="Endonuclease/exonuclease/phosphatase" evidence="1">
    <location>
        <begin position="13"/>
        <end position="226"/>
    </location>
</feature>
<dbReference type="InterPro" id="IPR005135">
    <property type="entry name" value="Endo/exonuclease/phosphatase"/>
</dbReference>
<dbReference type="GO" id="GO:0006506">
    <property type="term" value="P:GPI anchor biosynthetic process"/>
    <property type="evidence" value="ECO:0007669"/>
    <property type="project" value="TreeGrafter"/>
</dbReference>